<evidence type="ECO:0000313" key="2">
    <source>
        <dbReference type="Proteomes" id="UP001054945"/>
    </source>
</evidence>
<protein>
    <submittedName>
        <fullName evidence="1">Uncharacterized protein</fullName>
    </submittedName>
</protein>
<accession>A0AAV4M324</accession>
<evidence type="ECO:0000313" key="1">
    <source>
        <dbReference type="EMBL" id="GIX66610.1"/>
    </source>
</evidence>
<name>A0AAV4M324_CAEEX</name>
<keyword evidence="2" id="KW-1185">Reference proteome</keyword>
<comment type="caution">
    <text evidence="1">The sequence shown here is derived from an EMBL/GenBank/DDBJ whole genome shotgun (WGS) entry which is preliminary data.</text>
</comment>
<dbReference type="EMBL" id="BPLR01001805">
    <property type="protein sequence ID" value="GIX66610.1"/>
    <property type="molecule type" value="Genomic_DNA"/>
</dbReference>
<organism evidence="1 2">
    <name type="scientific">Caerostris extrusa</name>
    <name type="common">Bark spider</name>
    <name type="synonym">Caerostris bankana</name>
    <dbReference type="NCBI Taxonomy" id="172846"/>
    <lineage>
        <taxon>Eukaryota</taxon>
        <taxon>Metazoa</taxon>
        <taxon>Ecdysozoa</taxon>
        <taxon>Arthropoda</taxon>
        <taxon>Chelicerata</taxon>
        <taxon>Arachnida</taxon>
        <taxon>Araneae</taxon>
        <taxon>Araneomorphae</taxon>
        <taxon>Entelegynae</taxon>
        <taxon>Araneoidea</taxon>
        <taxon>Araneidae</taxon>
        <taxon>Caerostris</taxon>
    </lineage>
</organism>
<dbReference type="Proteomes" id="UP001054945">
    <property type="component" value="Unassembled WGS sequence"/>
</dbReference>
<reference evidence="1 2" key="1">
    <citation type="submission" date="2021-06" db="EMBL/GenBank/DDBJ databases">
        <title>Caerostris extrusa draft genome.</title>
        <authorList>
            <person name="Kono N."/>
            <person name="Arakawa K."/>
        </authorList>
    </citation>
    <scope>NUCLEOTIDE SEQUENCE [LARGE SCALE GENOMIC DNA]</scope>
</reference>
<gene>
    <name evidence="1" type="ORF">CEXT_765331</name>
</gene>
<proteinExistence type="predicted"/>
<sequence length="80" mass="9103">MDYVISNHKSNKEIEAESKITKEVEPELITEIKSEKSKELQTQIREVTCIRCSNNVEACLDNIKLPPHHNSAIKSPEAKN</sequence>
<dbReference type="AlphaFoldDB" id="A0AAV4M324"/>